<evidence type="ECO:0000313" key="9">
    <source>
        <dbReference type="Proteomes" id="UP000623681"/>
    </source>
</evidence>
<dbReference type="GO" id="GO:0006935">
    <property type="term" value="P:chemotaxis"/>
    <property type="evidence" value="ECO:0007669"/>
    <property type="project" value="UniProtKB-KW"/>
</dbReference>
<dbReference type="Pfam" id="PF12729">
    <property type="entry name" value="4HB_MCP_1"/>
    <property type="match status" value="1"/>
</dbReference>
<keyword evidence="1" id="KW-0145">Chemotaxis</keyword>
<dbReference type="RefSeq" id="WP_202768905.1">
    <property type="nucleotide sequence ID" value="NZ_JAESWA010000024.1"/>
</dbReference>
<name>A0A937FJI4_9CLOT</name>
<dbReference type="InterPro" id="IPR047347">
    <property type="entry name" value="YvaQ-like_sensor"/>
</dbReference>
<dbReference type="CDD" id="cd06225">
    <property type="entry name" value="HAMP"/>
    <property type="match status" value="1"/>
</dbReference>
<evidence type="ECO:0000259" key="7">
    <source>
        <dbReference type="PROSITE" id="PS50885"/>
    </source>
</evidence>
<dbReference type="Gene3D" id="1.10.287.950">
    <property type="entry name" value="Methyl-accepting chemotaxis protein"/>
    <property type="match status" value="1"/>
</dbReference>
<keyword evidence="9" id="KW-1185">Reference proteome</keyword>
<dbReference type="PRINTS" id="PR00260">
    <property type="entry name" value="CHEMTRNSDUCR"/>
</dbReference>
<dbReference type="Pfam" id="PF00672">
    <property type="entry name" value="HAMP"/>
    <property type="match status" value="1"/>
</dbReference>
<evidence type="ECO:0000256" key="2">
    <source>
        <dbReference type="ARBA" id="ARBA00029447"/>
    </source>
</evidence>
<dbReference type="AlphaFoldDB" id="A0A937FJI4"/>
<accession>A0A937FJI4</accession>
<evidence type="ECO:0000256" key="3">
    <source>
        <dbReference type="PROSITE-ProRule" id="PRU00284"/>
    </source>
</evidence>
<organism evidence="8 9">
    <name type="scientific">Clostridium paridis</name>
    <dbReference type="NCBI Taxonomy" id="2803863"/>
    <lineage>
        <taxon>Bacteria</taxon>
        <taxon>Bacillati</taxon>
        <taxon>Bacillota</taxon>
        <taxon>Clostridia</taxon>
        <taxon>Eubacteriales</taxon>
        <taxon>Clostridiaceae</taxon>
        <taxon>Clostridium</taxon>
    </lineage>
</organism>
<keyword evidence="5" id="KW-0472">Membrane</keyword>
<comment type="caution">
    <text evidence="8">The sequence shown here is derived from an EMBL/GenBank/DDBJ whole genome shotgun (WGS) entry which is preliminary data.</text>
</comment>
<dbReference type="PANTHER" id="PTHR43531:SF11">
    <property type="entry name" value="METHYL-ACCEPTING CHEMOTAXIS PROTEIN 3"/>
    <property type="match status" value="1"/>
</dbReference>
<dbReference type="FunFam" id="1.10.287.950:FF:000001">
    <property type="entry name" value="Methyl-accepting chemotaxis sensory transducer"/>
    <property type="match status" value="1"/>
</dbReference>
<dbReference type="GO" id="GO:0005886">
    <property type="term" value="C:plasma membrane"/>
    <property type="evidence" value="ECO:0007669"/>
    <property type="project" value="TreeGrafter"/>
</dbReference>
<sequence>MKFLGDLKIKGKLIISFVLVAILTGVVGTIGIIDMKNQNLAAKNIFESNFLPSQNISEIQKNLLLVRSTYLLMLYEKSESKLQQRIDDINNATTSTNSLLSQYEKTITTDEDKALFNTLKEDLQVYRSLRSQGVSQVQNNKIDEAIAGLPEATKAREKVDKDIQDMIELNKNLAKDINDTNTKSYKSQSMFMLGIIVVAIVLAIGLGLLIAKIIGKPIYKLVEAANKMAAGDMDVDINIDTKDEVGILGQAFKKMAFNMNDVLININASSDQVAGGAKQIADSSMELSEGATEQASSIEELTASIEEISSQTRNNADNAAKANELAEVAKNNALKGNSQMNEMLNSMNEINDASSNISKIIKVIEEIAFQTNILALNAAVEAARAGQHGKGFAVVAEEVRNLAARSANAAKETTMMIEGSIKKVEDGTKIANETAKALNEMVINIEEVAELVGDISVSSNEQALGIEQITEGITQVSQVVQSNSATSEESAAASEELSSQAEMLKEMVGRFNLKHNYGGYNNNETLSPEIIKMLENMKNNRDHNNSNTKISLSDDEYGRY</sequence>
<keyword evidence="5" id="KW-0812">Transmembrane</keyword>
<dbReference type="EMBL" id="JAESWA010000024">
    <property type="protein sequence ID" value="MBL4933468.1"/>
    <property type="molecule type" value="Genomic_DNA"/>
</dbReference>
<dbReference type="Pfam" id="PF00015">
    <property type="entry name" value="MCPsignal"/>
    <property type="match status" value="1"/>
</dbReference>
<dbReference type="CDD" id="cd11386">
    <property type="entry name" value="MCP_signal"/>
    <property type="match status" value="1"/>
</dbReference>
<evidence type="ECO:0000256" key="5">
    <source>
        <dbReference type="SAM" id="Phobius"/>
    </source>
</evidence>
<dbReference type="Proteomes" id="UP000623681">
    <property type="component" value="Unassembled WGS sequence"/>
</dbReference>
<feature type="transmembrane region" description="Helical" evidence="5">
    <location>
        <begin position="13"/>
        <end position="33"/>
    </location>
</feature>
<evidence type="ECO:0000259" key="6">
    <source>
        <dbReference type="PROSITE" id="PS50111"/>
    </source>
</evidence>
<protein>
    <submittedName>
        <fullName evidence="8">MCP four helix bundle domain-containing protein</fullName>
    </submittedName>
</protein>
<evidence type="ECO:0000313" key="8">
    <source>
        <dbReference type="EMBL" id="MBL4933468.1"/>
    </source>
</evidence>
<dbReference type="InterPro" id="IPR003660">
    <property type="entry name" value="HAMP_dom"/>
</dbReference>
<dbReference type="InterPro" id="IPR004090">
    <property type="entry name" value="Chemotax_Me-accpt_rcpt"/>
</dbReference>
<dbReference type="SMART" id="SM00283">
    <property type="entry name" value="MA"/>
    <property type="match status" value="1"/>
</dbReference>
<dbReference type="PANTHER" id="PTHR43531">
    <property type="entry name" value="PROTEIN ICFG"/>
    <property type="match status" value="1"/>
</dbReference>
<evidence type="ECO:0000256" key="4">
    <source>
        <dbReference type="SAM" id="MobiDB-lite"/>
    </source>
</evidence>
<dbReference type="InterPro" id="IPR024478">
    <property type="entry name" value="HlyB_4HB_MCP"/>
</dbReference>
<feature type="domain" description="HAMP" evidence="7">
    <location>
        <begin position="212"/>
        <end position="264"/>
    </location>
</feature>
<reference evidence="8" key="1">
    <citation type="submission" date="2021-01" db="EMBL/GenBank/DDBJ databases">
        <title>Genome public.</title>
        <authorList>
            <person name="Liu C."/>
            <person name="Sun Q."/>
        </authorList>
    </citation>
    <scope>NUCLEOTIDE SEQUENCE</scope>
    <source>
        <strain evidence="8">YIM B02565</strain>
    </source>
</reference>
<feature type="transmembrane region" description="Helical" evidence="5">
    <location>
        <begin position="190"/>
        <end position="211"/>
    </location>
</feature>
<dbReference type="PROSITE" id="PS50111">
    <property type="entry name" value="CHEMOTAXIS_TRANSDUC_2"/>
    <property type="match status" value="1"/>
</dbReference>
<proteinExistence type="inferred from homology"/>
<dbReference type="GO" id="GO:0004888">
    <property type="term" value="F:transmembrane signaling receptor activity"/>
    <property type="evidence" value="ECO:0007669"/>
    <property type="project" value="InterPro"/>
</dbReference>
<feature type="domain" description="Methyl-accepting transducer" evidence="6">
    <location>
        <begin position="269"/>
        <end position="498"/>
    </location>
</feature>
<dbReference type="GO" id="GO:0007165">
    <property type="term" value="P:signal transduction"/>
    <property type="evidence" value="ECO:0007669"/>
    <property type="project" value="UniProtKB-KW"/>
</dbReference>
<dbReference type="SUPFAM" id="SSF58104">
    <property type="entry name" value="Methyl-accepting chemotaxis protein (MCP) signaling domain"/>
    <property type="match status" value="1"/>
</dbReference>
<dbReference type="CDD" id="cd19411">
    <property type="entry name" value="MCP2201-like_sensor"/>
    <property type="match status" value="1"/>
</dbReference>
<dbReference type="InterPro" id="IPR004089">
    <property type="entry name" value="MCPsignal_dom"/>
</dbReference>
<keyword evidence="3" id="KW-0807">Transducer</keyword>
<dbReference type="Gene3D" id="6.10.340.10">
    <property type="match status" value="1"/>
</dbReference>
<dbReference type="InterPro" id="IPR051310">
    <property type="entry name" value="MCP_chemotaxis"/>
</dbReference>
<dbReference type="SMART" id="SM00304">
    <property type="entry name" value="HAMP"/>
    <property type="match status" value="1"/>
</dbReference>
<keyword evidence="5" id="KW-1133">Transmembrane helix</keyword>
<gene>
    <name evidence="8" type="ORF">JK634_16880</name>
</gene>
<dbReference type="PROSITE" id="PS50885">
    <property type="entry name" value="HAMP"/>
    <property type="match status" value="1"/>
</dbReference>
<evidence type="ECO:0000256" key="1">
    <source>
        <dbReference type="ARBA" id="ARBA00022500"/>
    </source>
</evidence>
<feature type="region of interest" description="Disordered" evidence="4">
    <location>
        <begin position="538"/>
        <end position="560"/>
    </location>
</feature>
<comment type="similarity">
    <text evidence="2">Belongs to the methyl-accepting chemotaxis (MCP) protein family.</text>
</comment>